<dbReference type="GO" id="GO:0008033">
    <property type="term" value="P:tRNA processing"/>
    <property type="evidence" value="ECO:0007669"/>
    <property type="project" value="UniProtKB-KW"/>
</dbReference>
<feature type="domain" description="HD" evidence="12">
    <location>
        <begin position="228"/>
        <end position="340"/>
    </location>
</feature>
<proteinExistence type="inferred from homology"/>
<dbReference type="PANTHER" id="PTHR47545">
    <property type="entry name" value="MULTIFUNCTIONAL CCA PROTEIN"/>
    <property type="match status" value="1"/>
</dbReference>
<keyword evidence="6" id="KW-0548">Nucleotidyltransferase</keyword>
<dbReference type="Gene3D" id="1.10.3090.10">
    <property type="entry name" value="cca-adding enzyme, domain 2"/>
    <property type="match status" value="1"/>
</dbReference>
<dbReference type="Gene3D" id="3.30.460.10">
    <property type="entry name" value="Beta Polymerase, domain 2"/>
    <property type="match status" value="1"/>
</dbReference>
<evidence type="ECO:0000256" key="8">
    <source>
        <dbReference type="ARBA" id="ARBA00022741"/>
    </source>
</evidence>
<comment type="similarity">
    <text evidence="2 11">Belongs to the tRNA nucleotidyltransferase/poly(A) polymerase family.</text>
</comment>
<accession>A0A1H7BR68</accession>
<dbReference type="STRING" id="856736.SAMN04488058_11931"/>
<evidence type="ECO:0000313" key="14">
    <source>
        <dbReference type="Proteomes" id="UP000199223"/>
    </source>
</evidence>
<keyword evidence="8" id="KW-0547">Nucleotide-binding</keyword>
<dbReference type="GO" id="GO:0000166">
    <property type="term" value="F:nucleotide binding"/>
    <property type="evidence" value="ECO:0007669"/>
    <property type="project" value="UniProtKB-KW"/>
</dbReference>
<evidence type="ECO:0000256" key="5">
    <source>
        <dbReference type="ARBA" id="ARBA00022694"/>
    </source>
</evidence>
<keyword evidence="3" id="KW-0820">tRNA-binding</keyword>
<gene>
    <name evidence="13" type="ORF">SAMN04488058_11931</name>
</gene>
<evidence type="ECO:0000259" key="12">
    <source>
        <dbReference type="PROSITE" id="PS51831"/>
    </source>
</evidence>
<dbReference type="InterPro" id="IPR006675">
    <property type="entry name" value="HDIG_dom"/>
</dbReference>
<evidence type="ECO:0000256" key="3">
    <source>
        <dbReference type="ARBA" id="ARBA00022555"/>
    </source>
</evidence>
<dbReference type="InterPro" id="IPR006674">
    <property type="entry name" value="HD_domain"/>
</dbReference>
<dbReference type="InterPro" id="IPR003607">
    <property type="entry name" value="HD/PDEase_dom"/>
</dbReference>
<sequence length="438" mass="47486">MFRRRPPLPPFPPGAVLVGGAVRDWLRGRLPVDFDWAVPEPEAGARGLAAATGGRAFALDEERGYWRVHAPGNVQHDFVPLPADLNDDLRRRDFTVNALALTASGGVIDPLGGQRDLKRRVLRMVSEENLRADPLRVWRAARFMTTLGLTPEPRTEAAVRAVTGELRAGALPLPAPERVRDEVHALLAHPEAARGVLVLDDLGLLALTVPELLEAKGIEQGGFHHLDVFGHSVEALHQLLARRPDADLVLRWATLLHDVGKARTLARDPQTGRRTFHGHDKVGAELTAAILTRLRLPGEDVRRAAALVRAHMVPLPAGEKEARRFVHRRRELLPDLLSLMLADREAARGPSSSPASRHAYALGMERVLAALTEQPSAPPPLLTGEEVMALLNLGPGPRVGAALRALAEARAVGEVASAQEARAFVEAWGREHVSKGSG</sequence>
<evidence type="ECO:0000256" key="9">
    <source>
        <dbReference type="ARBA" id="ARBA00022842"/>
    </source>
</evidence>
<keyword evidence="9" id="KW-0460">Magnesium</keyword>
<dbReference type="GO" id="GO:0046872">
    <property type="term" value="F:metal ion binding"/>
    <property type="evidence" value="ECO:0007669"/>
    <property type="project" value="UniProtKB-KW"/>
</dbReference>
<dbReference type="InterPro" id="IPR002646">
    <property type="entry name" value="PolA_pol_head_dom"/>
</dbReference>
<keyword evidence="7" id="KW-0479">Metal-binding</keyword>
<evidence type="ECO:0000256" key="11">
    <source>
        <dbReference type="RuleBase" id="RU003953"/>
    </source>
</evidence>
<keyword evidence="4 11" id="KW-0808">Transferase</keyword>
<evidence type="ECO:0000256" key="7">
    <source>
        <dbReference type="ARBA" id="ARBA00022723"/>
    </source>
</evidence>
<reference evidence="14" key="1">
    <citation type="submission" date="2016-10" db="EMBL/GenBank/DDBJ databases">
        <authorList>
            <person name="Varghese N."/>
            <person name="Submissions S."/>
        </authorList>
    </citation>
    <scope>NUCLEOTIDE SEQUENCE [LARGE SCALE GENOMIC DNA]</scope>
    <source>
        <strain evidence="14">CGMCC 1.10218</strain>
    </source>
</reference>
<evidence type="ECO:0000256" key="2">
    <source>
        <dbReference type="ARBA" id="ARBA00007265"/>
    </source>
</evidence>
<organism evidence="13 14">
    <name type="scientific">Deinococcus reticulitermitis</name>
    <dbReference type="NCBI Taxonomy" id="856736"/>
    <lineage>
        <taxon>Bacteria</taxon>
        <taxon>Thermotogati</taxon>
        <taxon>Deinococcota</taxon>
        <taxon>Deinococci</taxon>
        <taxon>Deinococcales</taxon>
        <taxon>Deinococcaceae</taxon>
        <taxon>Deinococcus</taxon>
    </lineage>
</organism>
<dbReference type="SUPFAM" id="SSF81301">
    <property type="entry name" value="Nucleotidyltransferase"/>
    <property type="match status" value="1"/>
</dbReference>
<name>A0A1H7BR68_9DEIO</name>
<dbReference type="EMBL" id="FNZA01000019">
    <property type="protein sequence ID" value="SEJ79971.1"/>
    <property type="molecule type" value="Genomic_DNA"/>
</dbReference>
<dbReference type="PROSITE" id="PS51831">
    <property type="entry name" value="HD"/>
    <property type="match status" value="1"/>
</dbReference>
<dbReference type="GO" id="GO:0016779">
    <property type="term" value="F:nucleotidyltransferase activity"/>
    <property type="evidence" value="ECO:0007669"/>
    <property type="project" value="UniProtKB-KW"/>
</dbReference>
<evidence type="ECO:0000256" key="1">
    <source>
        <dbReference type="ARBA" id="ARBA00001946"/>
    </source>
</evidence>
<dbReference type="InterPro" id="IPR050124">
    <property type="entry name" value="tRNA_CCA-adding_enzyme"/>
</dbReference>
<evidence type="ECO:0000256" key="10">
    <source>
        <dbReference type="ARBA" id="ARBA00022884"/>
    </source>
</evidence>
<evidence type="ECO:0000313" key="13">
    <source>
        <dbReference type="EMBL" id="SEJ79971.1"/>
    </source>
</evidence>
<dbReference type="OrthoDB" id="9805698at2"/>
<dbReference type="SMART" id="SM00471">
    <property type="entry name" value="HDc"/>
    <property type="match status" value="1"/>
</dbReference>
<dbReference type="SUPFAM" id="SSF81891">
    <property type="entry name" value="Poly A polymerase C-terminal region-like"/>
    <property type="match status" value="1"/>
</dbReference>
<dbReference type="Proteomes" id="UP000199223">
    <property type="component" value="Unassembled WGS sequence"/>
</dbReference>
<dbReference type="AlphaFoldDB" id="A0A1H7BR68"/>
<dbReference type="Pfam" id="PF12627">
    <property type="entry name" value="PolyA_pol_RNAbd"/>
    <property type="match status" value="1"/>
</dbReference>
<dbReference type="Pfam" id="PF01743">
    <property type="entry name" value="PolyA_pol"/>
    <property type="match status" value="1"/>
</dbReference>
<keyword evidence="14" id="KW-1185">Reference proteome</keyword>
<dbReference type="InterPro" id="IPR043519">
    <property type="entry name" value="NT_sf"/>
</dbReference>
<comment type="cofactor">
    <cofactor evidence="1">
        <name>Mg(2+)</name>
        <dbReference type="ChEBI" id="CHEBI:18420"/>
    </cofactor>
</comment>
<dbReference type="RefSeq" id="WP_092265436.1">
    <property type="nucleotide sequence ID" value="NZ_FNZA01000019.1"/>
</dbReference>
<dbReference type="Pfam" id="PF01966">
    <property type="entry name" value="HD"/>
    <property type="match status" value="1"/>
</dbReference>
<protein>
    <submittedName>
        <fullName evidence="13">Poly(A) polymerase</fullName>
    </submittedName>
</protein>
<keyword evidence="5" id="KW-0819">tRNA processing</keyword>
<evidence type="ECO:0000256" key="6">
    <source>
        <dbReference type="ARBA" id="ARBA00022695"/>
    </source>
</evidence>
<dbReference type="NCBIfam" id="TIGR00277">
    <property type="entry name" value="HDIG"/>
    <property type="match status" value="1"/>
</dbReference>
<keyword evidence="10 11" id="KW-0694">RNA-binding</keyword>
<dbReference type="InterPro" id="IPR032828">
    <property type="entry name" value="PolyA_RNA-bd"/>
</dbReference>
<dbReference type="PANTHER" id="PTHR47545:SF2">
    <property type="entry name" value="CC-ADDING TRNA NUCLEOTIDYLTRANSFERASE"/>
    <property type="match status" value="1"/>
</dbReference>
<dbReference type="CDD" id="cd00077">
    <property type="entry name" value="HDc"/>
    <property type="match status" value="1"/>
</dbReference>
<evidence type="ECO:0000256" key="4">
    <source>
        <dbReference type="ARBA" id="ARBA00022679"/>
    </source>
</evidence>
<dbReference type="GO" id="GO:0000049">
    <property type="term" value="F:tRNA binding"/>
    <property type="evidence" value="ECO:0007669"/>
    <property type="project" value="UniProtKB-KW"/>
</dbReference>